<proteinExistence type="predicted"/>
<sequence>MSLSTRRRAIYTGLAGHFSEEELLPLLWLWETKYSEKPSFALNGFLAEIAALSERKLERARLYRELVGALSGPVSQLLPDPEARLQAWRRKHGVVAPKSAAATPDDQARETFEALADALFGLVDPERLPQLCRQAANNLNSLRTDAGVRLRLRSWLDQYGRLGAAGLELDHLKMLLNLIYIGLCELLGPVLADQTLTRAVQQVERLGLPMSPQKLL</sequence>
<evidence type="ECO:0000313" key="2">
    <source>
        <dbReference type="Proteomes" id="UP000198706"/>
    </source>
</evidence>
<accession>A0A1G9MIW3</accession>
<organism evidence="1 2">
    <name type="scientific">Pseudomonas indica</name>
    <dbReference type="NCBI Taxonomy" id="137658"/>
    <lineage>
        <taxon>Bacteria</taxon>
        <taxon>Pseudomonadati</taxon>
        <taxon>Pseudomonadota</taxon>
        <taxon>Gammaproteobacteria</taxon>
        <taxon>Pseudomonadales</taxon>
        <taxon>Pseudomonadaceae</taxon>
        <taxon>Pseudomonas</taxon>
    </lineage>
</organism>
<gene>
    <name evidence="1" type="ORF">SAMN05216186_12935</name>
</gene>
<dbReference type="EMBL" id="FNFD01000029">
    <property type="protein sequence ID" value="SDL74208.1"/>
    <property type="molecule type" value="Genomic_DNA"/>
</dbReference>
<reference evidence="1 2" key="1">
    <citation type="submission" date="2016-10" db="EMBL/GenBank/DDBJ databases">
        <authorList>
            <person name="de Groot N.N."/>
        </authorList>
    </citation>
    <scope>NUCLEOTIDE SEQUENCE [LARGE SCALE GENOMIC DNA]</scope>
    <source>
        <strain evidence="1 2">JCM 21544</strain>
    </source>
</reference>
<name>A0A1G9MIW3_9PSED</name>
<dbReference type="Proteomes" id="UP000198706">
    <property type="component" value="Unassembled WGS sequence"/>
</dbReference>
<dbReference type="OrthoDB" id="6657308at2"/>
<dbReference type="AlphaFoldDB" id="A0A1G9MIW3"/>
<evidence type="ECO:0000313" key="1">
    <source>
        <dbReference type="EMBL" id="SDL74208.1"/>
    </source>
</evidence>
<protein>
    <submittedName>
        <fullName evidence="1">Uncharacterized protein</fullName>
    </submittedName>
</protein>
<keyword evidence="2" id="KW-1185">Reference proteome</keyword>
<dbReference type="RefSeq" id="WP_084335654.1">
    <property type="nucleotide sequence ID" value="NZ_CBKZNZ010000001.1"/>
</dbReference>